<dbReference type="EMBL" id="AP024426">
    <property type="protein sequence ID" value="BCR95095.1"/>
    <property type="molecule type" value="Genomic_DNA"/>
</dbReference>
<gene>
    <name evidence="10" type="ORF">AKAW2_20035A</name>
</gene>
<evidence type="ECO:0000256" key="7">
    <source>
        <dbReference type="ARBA" id="ARBA00023288"/>
    </source>
</evidence>
<dbReference type="KEGG" id="aluc:AKAW2_20035A"/>
<keyword evidence="9" id="KW-1133">Transmembrane helix</keyword>
<evidence type="ECO:0000256" key="9">
    <source>
        <dbReference type="SAM" id="Phobius"/>
    </source>
</evidence>
<name>A0A7R7W2E7_ASPKA</name>
<proteinExistence type="predicted"/>
<comment type="subcellular location">
    <subcellularLocation>
        <location evidence="1">Cell membrane</location>
        <topology evidence="1">Lipid-anchor</topology>
        <topology evidence="1">GPI-anchor</topology>
    </subcellularLocation>
</comment>
<keyword evidence="6" id="KW-0325">Glycoprotein</keyword>
<protein>
    <submittedName>
        <fullName evidence="10">Uncharacterized protein</fullName>
    </submittedName>
</protein>
<dbReference type="InterPro" id="IPR046936">
    <property type="entry name" value="BIM1-like"/>
</dbReference>
<feature type="transmembrane region" description="Helical" evidence="9">
    <location>
        <begin position="281"/>
        <end position="302"/>
    </location>
</feature>
<dbReference type="OrthoDB" id="2587363at2759"/>
<keyword evidence="11" id="KW-1185">Reference proteome</keyword>
<keyword evidence="4" id="KW-0732">Signal</keyword>
<dbReference type="PANTHER" id="PTHR34992">
    <property type="entry name" value="HYPHAL ANASTAMOSIS-7 PROTEIN"/>
    <property type="match status" value="1"/>
</dbReference>
<dbReference type="Pfam" id="PF20238">
    <property type="entry name" value="BIM1-like_dom"/>
    <property type="match status" value="1"/>
</dbReference>
<dbReference type="Proteomes" id="UP000661280">
    <property type="component" value="Chromosome 2"/>
</dbReference>
<keyword evidence="9" id="KW-0812">Transmembrane</keyword>
<evidence type="ECO:0000256" key="4">
    <source>
        <dbReference type="ARBA" id="ARBA00022729"/>
    </source>
</evidence>
<evidence type="ECO:0000313" key="11">
    <source>
        <dbReference type="Proteomes" id="UP000661280"/>
    </source>
</evidence>
<keyword evidence="5 9" id="KW-0472">Membrane</keyword>
<reference evidence="10" key="2">
    <citation type="submission" date="2021-02" db="EMBL/GenBank/DDBJ databases">
        <title>Aspergillus luchuensis mut. kawachii IFO 4304 genome sequence.</title>
        <authorList>
            <person name="Mori K."/>
            <person name="Kadooka C."/>
            <person name="Goto M."/>
            <person name="Futagami T."/>
        </authorList>
    </citation>
    <scope>NUCLEOTIDE SEQUENCE</scope>
    <source>
        <strain evidence="10">IFO 4308</strain>
    </source>
</reference>
<dbReference type="CDD" id="cd12087">
    <property type="entry name" value="TM_EGFR-like"/>
    <property type="match status" value="1"/>
</dbReference>
<evidence type="ECO:0000256" key="5">
    <source>
        <dbReference type="ARBA" id="ARBA00023136"/>
    </source>
</evidence>
<organism evidence="10 11">
    <name type="scientific">Aspergillus kawachii</name>
    <name type="common">White koji mold</name>
    <name type="synonym">Aspergillus awamori var. kawachi</name>
    <dbReference type="NCBI Taxonomy" id="1069201"/>
    <lineage>
        <taxon>Eukaryota</taxon>
        <taxon>Fungi</taxon>
        <taxon>Dikarya</taxon>
        <taxon>Ascomycota</taxon>
        <taxon>Pezizomycotina</taxon>
        <taxon>Eurotiomycetes</taxon>
        <taxon>Eurotiomycetidae</taxon>
        <taxon>Eurotiales</taxon>
        <taxon>Aspergillaceae</taxon>
        <taxon>Aspergillus</taxon>
        <taxon>Aspergillus subgen. Circumdati</taxon>
    </lineage>
</organism>
<feature type="region of interest" description="Disordered" evidence="8">
    <location>
        <begin position="245"/>
        <end position="273"/>
    </location>
</feature>
<evidence type="ECO:0000313" key="10">
    <source>
        <dbReference type="EMBL" id="BCR95095.1"/>
    </source>
</evidence>
<keyword evidence="7" id="KW-0449">Lipoprotein</keyword>
<evidence type="ECO:0000256" key="8">
    <source>
        <dbReference type="SAM" id="MobiDB-lite"/>
    </source>
</evidence>
<dbReference type="PANTHER" id="PTHR34992:SF5">
    <property type="entry name" value="ANCHORED PROTEIN, PUTATIVE (AFU_ORTHOLOGUE AFUA_6G02800)-RELATED"/>
    <property type="match status" value="1"/>
</dbReference>
<dbReference type="InterPro" id="IPR046530">
    <property type="entry name" value="BIM1-like_dom"/>
</dbReference>
<dbReference type="RefSeq" id="XP_041538861.1">
    <property type="nucleotide sequence ID" value="XM_041684704.1"/>
</dbReference>
<keyword evidence="2" id="KW-1003">Cell membrane</keyword>
<reference evidence="10" key="1">
    <citation type="submission" date="2021-01" db="EMBL/GenBank/DDBJ databases">
        <authorList>
            <consortium name="Aspergillus luchuensis mut. kawachii IFO 4304 genome sequencing consortium"/>
            <person name="Kazuki M."/>
            <person name="Futagami T."/>
        </authorList>
    </citation>
    <scope>NUCLEOTIDE SEQUENCE</scope>
    <source>
        <strain evidence="10">IFO 4308</strain>
    </source>
</reference>
<dbReference type="GeneID" id="64956420"/>
<evidence type="ECO:0000256" key="3">
    <source>
        <dbReference type="ARBA" id="ARBA00022622"/>
    </source>
</evidence>
<evidence type="ECO:0000256" key="1">
    <source>
        <dbReference type="ARBA" id="ARBA00004609"/>
    </source>
</evidence>
<evidence type="ECO:0000256" key="2">
    <source>
        <dbReference type="ARBA" id="ARBA00022475"/>
    </source>
</evidence>
<dbReference type="CDD" id="cd21176">
    <property type="entry name" value="LPMO_auxiliary-like"/>
    <property type="match status" value="1"/>
</dbReference>
<dbReference type="AlphaFoldDB" id="A0A7R7W2E7"/>
<evidence type="ECO:0000256" key="6">
    <source>
        <dbReference type="ARBA" id="ARBA00023180"/>
    </source>
</evidence>
<keyword evidence="3" id="KW-0336">GPI-anchor</keyword>
<accession>A0A7R7W2E7</accession>
<dbReference type="GO" id="GO:0098552">
    <property type="term" value="C:side of membrane"/>
    <property type="evidence" value="ECO:0007669"/>
    <property type="project" value="UniProtKB-KW"/>
</dbReference>
<feature type="compositionally biased region" description="Low complexity" evidence="8">
    <location>
        <begin position="246"/>
        <end position="270"/>
    </location>
</feature>
<dbReference type="GO" id="GO:0005886">
    <property type="term" value="C:plasma membrane"/>
    <property type="evidence" value="ECO:0007669"/>
    <property type="project" value="UniProtKB-SubCell"/>
</dbReference>
<sequence>MDWYNCMVIEPTKQRAFGRDVCYIRGATNGSSFEFLFLIHADPSSTSKGSHQCLKKTTLLESTCLGNEMPSMKMFTSLLATASLMASSVYAAEATDMGAAAFLWPPDRAWGATWDTTAPCGSSAGVTNRTEFPLTNGAVSIVLQDESYSVNLAISFDNDPTKNADFSTVVAGSRFPDVEPGHECYSVPNPPSNITSGSNATLQLKYISDFDNEGNETYYACADITYVPYSSFTTDIPCFNVSEADTSSSSSSSSSSSTTSTSSSSSSSSSGGSNGLSGGDIAGIVVGTVAGAVLIGAAAFFLGRYWQKRVQREHEVAMNMMNPVQKTWSASTAGRQQQQA</sequence>